<dbReference type="Pfam" id="PF05133">
    <property type="entry name" value="SPP1_portal"/>
    <property type="match status" value="1"/>
</dbReference>
<dbReference type="InterPro" id="IPR021145">
    <property type="entry name" value="Portal_protein_SPP1_Gp6-like"/>
</dbReference>
<evidence type="ECO:0000256" key="1">
    <source>
        <dbReference type="SAM" id="MobiDB-lite"/>
    </source>
</evidence>
<dbReference type="EMBL" id="KT372003">
    <property type="protein sequence ID" value="ALA06522.1"/>
    <property type="molecule type" value="Genomic_DNA"/>
</dbReference>
<reference evidence="2 3" key="1">
    <citation type="submission" date="2015-08" db="EMBL/GenBank/DDBJ databases">
        <authorList>
            <person name="Davis N."/>
            <person name="Domingos A."/>
            <person name="Holland C."/>
            <person name="Houk L.J."/>
            <person name="Hueter N."/>
            <person name="Molina L."/>
            <person name="Sontag M."/>
            <person name="Saintfleur O."/>
            <person name="Swinford C."/>
            <person name="Villalobos-Ayala K."/>
            <person name="Carroll M."/>
            <person name="Cottrell-Yongye A."/>
            <person name="D'Elia T."/>
            <person name="Delesalle V.A."/>
            <person name="Bradley K.W."/>
            <person name="Asai D.J."/>
            <person name="Bowman C.A."/>
            <person name="Russell D.A."/>
            <person name="Pope W.H."/>
            <person name="Jacobs-Sera D."/>
            <person name="Hendrix R.W."/>
            <person name="Hatfull G.F."/>
        </authorList>
    </citation>
    <scope>NUCLEOTIDE SEQUENCE [LARGE SCALE GENOMIC DNA]</scope>
</reference>
<feature type="region of interest" description="Disordered" evidence="1">
    <location>
        <begin position="489"/>
        <end position="547"/>
    </location>
</feature>
<accession>A0A0K2CLU9</accession>
<feature type="compositionally biased region" description="Low complexity" evidence="1">
    <location>
        <begin position="495"/>
        <end position="528"/>
    </location>
</feature>
<sequence>MAIELPESISDGEVKKFIENVLWPEFVKKREGLDKIAKWARGDQPDYLIQNANAEKRALLKLAKTPWLGLVVTHFTQALFVDGYRAEGSKENASGPWQTWNANNMQSRQIGIHRAALTYGYAFARVLPGTALDGANQAEIRGVSPRRLLALYEDHVNDEYPKYALELANNGKYVRLYDENYYWELKMPHPGQFRNEDTPKKYRHGVGVCPFVRYLNMQDLDGFTMGEVEYLIPVASKIDKTDYDRLLAQHYNSWKVKTATGIDDLDSDATEEDQARAKLILAHDDILMHGNEHAKFGTLPETSLDGFIAAHVQDVEILATNAQVPVWVLNGSLANLSGDALTAATKSTIQKLYERQITFGSAHNQLLRLAAHVEGDEEGARDFTASVSWQDTSVRSLAQAVDAYGKAATMLGMPKEFLWGLIPGITKTDVEQMRQHFNDDDDMTQMLLWWTANGPGGQFAADIEVDTQERVIEAQGEVQKDLQDAQAKAQKELAKQNAEAQAKAAAQAARAQPASPASGARKTSSTTKRTPKKSGGVNGNDPSSRAA</sequence>
<dbReference type="Proteomes" id="UP000223849">
    <property type="component" value="Segment"/>
</dbReference>
<gene>
    <name evidence="2" type="ORF">SEA_LUMOS_6</name>
</gene>
<name>A0A0K2CLU9_9CAUD</name>
<evidence type="ECO:0000313" key="2">
    <source>
        <dbReference type="EMBL" id="ALA06522.1"/>
    </source>
</evidence>
<keyword evidence="3" id="KW-1185">Reference proteome</keyword>
<proteinExistence type="predicted"/>
<protein>
    <submittedName>
        <fullName evidence="2">Portal protein</fullName>
    </submittedName>
</protein>
<organism evidence="2 3">
    <name type="scientific">Mycobacterium phage Lumos</name>
    <dbReference type="NCBI Taxonomy" id="1701852"/>
    <lineage>
        <taxon>Viruses</taxon>
        <taxon>Duplodnaviria</taxon>
        <taxon>Heunggongvirae</taxon>
        <taxon>Uroviricota</taxon>
        <taxon>Caudoviricetes</taxon>
        <taxon>Vilmaviridae</taxon>
        <taxon>Lclasvirinae</taxon>
        <taxon>Lumosvirus</taxon>
        <taxon>Lumosvirus lumos</taxon>
    </lineage>
</organism>
<evidence type="ECO:0000313" key="3">
    <source>
        <dbReference type="Proteomes" id="UP000223849"/>
    </source>
</evidence>